<protein>
    <recommendedName>
        <fullName evidence="2">BD-FAE-like domain-containing protein</fullName>
    </recommendedName>
</protein>
<organism evidence="3 4">
    <name type="scientific">Bacillus gobiensis</name>
    <dbReference type="NCBI Taxonomy" id="1441095"/>
    <lineage>
        <taxon>Bacteria</taxon>
        <taxon>Bacillati</taxon>
        <taxon>Bacillota</taxon>
        <taxon>Bacilli</taxon>
        <taxon>Bacillales</taxon>
        <taxon>Bacillaceae</taxon>
        <taxon>Bacillus</taxon>
    </lineage>
</organism>
<keyword evidence="1" id="KW-0378">Hydrolase</keyword>
<keyword evidence="4" id="KW-1185">Reference proteome</keyword>
<dbReference type="InterPro" id="IPR050300">
    <property type="entry name" value="GDXG_lipolytic_enzyme"/>
</dbReference>
<dbReference type="PANTHER" id="PTHR48081">
    <property type="entry name" value="AB HYDROLASE SUPERFAMILY PROTEIN C4A8.06C"/>
    <property type="match status" value="1"/>
</dbReference>
<feature type="domain" description="BD-FAE-like" evidence="2">
    <location>
        <begin position="38"/>
        <end position="225"/>
    </location>
</feature>
<evidence type="ECO:0000313" key="3">
    <source>
        <dbReference type="EMBL" id="ALC82935.1"/>
    </source>
</evidence>
<evidence type="ECO:0000259" key="2">
    <source>
        <dbReference type="Pfam" id="PF20434"/>
    </source>
</evidence>
<accession>A0A0M4FST5</accession>
<proteinExistence type="predicted"/>
<gene>
    <name evidence="3" type="ORF">AM592_16080</name>
</gene>
<dbReference type="InterPro" id="IPR029058">
    <property type="entry name" value="AB_hydrolase_fold"/>
</dbReference>
<reference evidence="3 4" key="2">
    <citation type="journal article" date="2016" name="Int. J. Syst. Evol. Microbiol.">
        <title>Bacillus gobiensis sp. nov., isolated from a soil sample.</title>
        <authorList>
            <person name="Liu B."/>
            <person name="Liu G.H."/>
            <person name="Cetin S."/>
            <person name="Schumann P."/>
            <person name="Pan Z.Z."/>
            <person name="Chen Q.Q."/>
        </authorList>
    </citation>
    <scope>NUCLEOTIDE SEQUENCE [LARGE SCALE GENOMIC DNA]</scope>
    <source>
        <strain evidence="3 4">FJAT-4402</strain>
    </source>
</reference>
<sequence>MIHQTIQLWEENEYEKESRAGFIPTLTAYVQEGDSLRGAVVIVPGGGYGFISPAEGELVAEKFLQAGYHAFILTYTVNALGDQKPVKLQALRDLAKAVITIRENADHWSIDKDRLAVCGFSAGGHLAASLAVHWQQPFLQELKREGEVSHIPNAVILSYPVITTGERRHSGSVVNLLGDKPTEEMLEFMSLENHISDSTPPVFLWHTADDARVAVENSLLFATNLSARQRPFELHIYPQGRHGISTADEQWANRKHDSTSPLLAPLKHAVLEKLKNGVHNDRELGEVTSWEDFYHKKENQMGKPVPDTHVATWMGLCLEWLDRTLKEKK</sequence>
<reference evidence="4" key="1">
    <citation type="submission" date="2015-08" db="EMBL/GenBank/DDBJ databases">
        <title>Genome sequencing project for genomic taxonomy and phylogenomics of Bacillus-like bacteria.</title>
        <authorList>
            <person name="Liu B."/>
            <person name="Wang J."/>
            <person name="Zhu Y."/>
            <person name="Liu G."/>
            <person name="Chen Q."/>
            <person name="Chen Z."/>
            <person name="Lan J."/>
            <person name="Che J."/>
            <person name="Ge C."/>
            <person name="Shi H."/>
            <person name="Pan Z."/>
            <person name="Liu X."/>
        </authorList>
    </citation>
    <scope>NUCLEOTIDE SEQUENCE [LARGE SCALE GENOMIC DNA]</scope>
    <source>
        <strain evidence="4">FJAT-4402</strain>
    </source>
</reference>
<dbReference type="OrthoDB" id="9794725at2"/>
<evidence type="ECO:0000313" key="4">
    <source>
        <dbReference type="Proteomes" id="UP000067625"/>
    </source>
</evidence>
<dbReference type="Proteomes" id="UP000067625">
    <property type="component" value="Chromosome"/>
</dbReference>
<dbReference type="RefSeq" id="WP_053604754.1">
    <property type="nucleotide sequence ID" value="NZ_CP012600.1"/>
</dbReference>
<dbReference type="InterPro" id="IPR049492">
    <property type="entry name" value="BD-FAE-like_dom"/>
</dbReference>
<name>A0A0M4FST5_9BACI</name>
<dbReference type="GO" id="GO:0016787">
    <property type="term" value="F:hydrolase activity"/>
    <property type="evidence" value="ECO:0007669"/>
    <property type="project" value="UniProtKB-KW"/>
</dbReference>
<dbReference type="AlphaFoldDB" id="A0A0M4FST5"/>
<dbReference type="PANTHER" id="PTHR48081:SF6">
    <property type="entry name" value="PEPTIDASE S9 PROLYL OLIGOPEPTIDASE CATALYTIC DOMAIN-CONTAINING PROTEIN"/>
    <property type="match status" value="1"/>
</dbReference>
<evidence type="ECO:0000256" key="1">
    <source>
        <dbReference type="ARBA" id="ARBA00022801"/>
    </source>
</evidence>
<dbReference type="EMBL" id="CP012600">
    <property type="protein sequence ID" value="ALC82935.1"/>
    <property type="molecule type" value="Genomic_DNA"/>
</dbReference>
<dbReference type="STRING" id="1441095.AM592_16080"/>
<dbReference type="PATRIC" id="fig|1441095.3.peg.3545"/>
<dbReference type="Gene3D" id="3.40.50.1820">
    <property type="entry name" value="alpha/beta hydrolase"/>
    <property type="match status" value="1"/>
</dbReference>
<dbReference type="Pfam" id="PF20434">
    <property type="entry name" value="BD-FAE"/>
    <property type="match status" value="1"/>
</dbReference>
<dbReference type="SUPFAM" id="SSF53474">
    <property type="entry name" value="alpha/beta-Hydrolases"/>
    <property type="match status" value="1"/>
</dbReference>